<evidence type="ECO:0000259" key="1">
    <source>
        <dbReference type="Pfam" id="PF01370"/>
    </source>
</evidence>
<proteinExistence type="predicted"/>
<dbReference type="EMBL" id="PGGN01000001">
    <property type="protein sequence ID" value="PSH60255.1"/>
    <property type="molecule type" value="Genomic_DNA"/>
</dbReference>
<feature type="domain" description="NAD-dependent epimerase/dehydratase" evidence="1">
    <location>
        <begin position="6"/>
        <end position="218"/>
    </location>
</feature>
<accession>A0A2P7B1A9</accession>
<name>A0A2P7B1A9_9HYPH</name>
<evidence type="ECO:0000313" key="2">
    <source>
        <dbReference type="EMBL" id="PSH60255.1"/>
    </source>
</evidence>
<dbReference type="Pfam" id="PF01370">
    <property type="entry name" value="Epimerase"/>
    <property type="match status" value="1"/>
</dbReference>
<dbReference type="InterPro" id="IPR036291">
    <property type="entry name" value="NAD(P)-bd_dom_sf"/>
</dbReference>
<dbReference type="PANTHER" id="PTHR43245:SF58">
    <property type="entry name" value="BLL5923 PROTEIN"/>
    <property type="match status" value="1"/>
</dbReference>
<gene>
    <name evidence="2" type="ORF">CU100_06050</name>
</gene>
<dbReference type="Proteomes" id="UP000241158">
    <property type="component" value="Unassembled WGS sequence"/>
</dbReference>
<dbReference type="OrthoDB" id="9814124at2"/>
<evidence type="ECO:0000313" key="3">
    <source>
        <dbReference type="Proteomes" id="UP000241158"/>
    </source>
</evidence>
<reference evidence="3" key="1">
    <citation type="submission" date="2017-11" db="EMBL/GenBank/DDBJ databases">
        <authorList>
            <person name="Kuznetsova I."/>
            <person name="Sazanova A."/>
            <person name="Chirak E."/>
            <person name="Safronova V."/>
            <person name="Willems A."/>
        </authorList>
    </citation>
    <scope>NUCLEOTIDE SEQUENCE [LARGE SCALE GENOMIC DNA]</scope>
    <source>
        <strain evidence="3">PEPV15</strain>
    </source>
</reference>
<dbReference type="PANTHER" id="PTHR43245">
    <property type="entry name" value="BIFUNCTIONAL POLYMYXIN RESISTANCE PROTEIN ARNA"/>
    <property type="match status" value="1"/>
</dbReference>
<comment type="caution">
    <text evidence="2">The sequence shown here is derived from an EMBL/GenBank/DDBJ whole genome shotgun (WGS) entry which is preliminary data.</text>
</comment>
<dbReference type="RefSeq" id="WP_106715569.1">
    <property type="nucleotide sequence ID" value="NZ_JACHXT010000004.1"/>
</dbReference>
<dbReference type="SUPFAM" id="SSF51735">
    <property type="entry name" value="NAD(P)-binding Rossmann-fold domains"/>
    <property type="match status" value="1"/>
</dbReference>
<keyword evidence="3" id="KW-1185">Reference proteome</keyword>
<protein>
    <submittedName>
        <fullName evidence="2">NAD-dependent dehydratase</fullName>
    </submittedName>
</protein>
<dbReference type="InterPro" id="IPR001509">
    <property type="entry name" value="Epimerase_deHydtase"/>
</dbReference>
<dbReference type="AlphaFoldDB" id="A0A2P7B1A9"/>
<sequence length="310" mass="32996">MTGSVVLVTGASGFIGVELVSQLEASGYRVISATRSADGSNGQSRQLLSPGDPDEMFRHLLEDVEHVVHLAAIAHTQLSGAADAYRAVNCVLAAKLAKAAHKVISGKFIFVSSIRAQCASAHKGIVKETDLPAPSNDYGQAKLAAEAEIATAMPKGNYTILRPVLVYGAGAKGNLAMLLKLAALPLPLPLGALSGRRSLVDRSALCRAIIHCLNEPTTDAGTFIVSDKLPVTVPQILCAMRRGLGRSPGIFSCPPWLLNLAARVTRQGERWEKLNEDLVASSAKLRETGWDAVEDTPSQLEEVYRIARAR</sequence>
<dbReference type="InterPro" id="IPR050177">
    <property type="entry name" value="Lipid_A_modif_metabolic_enz"/>
</dbReference>
<organism evidence="2 3">
    <name type="scientific">Phyllobacterium endophyticum</name>
    <dbReference type="NCBI Taxonomy" id="1149773"/>
    <lineage>
        <taxon>Bacteria</taxon>
        <taxon>Pseudomonadati</taxon>
        <taxon>Pseudomonadota</taxon>
        <taxon>Alphaproteobacteria</taxon>
        <taxon>Hyphomicrobiales</taxon>
        <taxon>Phyllobacteriaceae</taxon>
        <taxon>Phyllobacterium</taxon>
    </lineage>
</organism>
<dbReference type="Gene3D" id="3.40.50.720">
    <property type="entry name" value="NAD(P)-binding Rossmann-like Domain"/>
    <property type="match status" value="1"/>
</dbReference>